<organism evidence="7">
    <name type="scientific">Roseihalotalea indica</name>
    <dbReference type="NCBI Taxonomy" id="2867963"/>
    <lineage>
        <taxon>Bacteria</taxon>
        <taxon>Pseudomonadati</taxon>
        <taxon>Bacteroidota</taxon>
        <taxon>Cytophagia</taxon>
        <taxon>Cytophagales</taxon>
        <taxon>Catalimonadaceae</taxon>
        <taxon>Roseihalotalea</taxon>
    </lineage>
</organism>
<dbReference type="EMBL" id="CP120682">
    <property type="protein sequence ID" value="WKN40063.1"/>
    <property type="molecule type" value="Genomic_DNA"/>
</dbReference>
<dbReference type="PROSITE" id="PS51318">
    <property type="entry name" value="TAT"/>
    <property type="match status" value="1"/>
</dbReference>
<dbReference type="PANTHER" id="PTHR43643">
    <property type="entry name" value="HISTIDINOL-PHOSPHATE AMINOTRANSFERASE 2"/>
    <property type="match status" value="1"/>
</dbReference>
<dbReference type="GO" id="GO:0008483">
    <property type="term" value="F:transaminase activity"/>
    <property type="evidence" value="ECO:0007669"/>
    <property type="project" value="UniProtKB-KW"/>
</dbReference>
<dbReference type="SUPFAM" id="SSF53383">
    <property type="entry name" value="PLP-dependent transferases"/>
    <property type="match status" value="1"/>
</dbReference>
<dbReference type="CDD" id="cd00609">
    <property type="entry name" value="AAT_like"/>
    <property type="match status" value="1"/>
</dbReference>
<evidence type="ECO:0000256" key="2">
    <source>
        <dbReference type="ARBA" id="ARBA00022576"/>
    </source>
</evidence>
<protein>
    <submittedName>
        <fullName evidence="7">Histidinol-phosphate transaminase</fullName>
    </submittedName>
</protein>
<evidence type="ECO:0000259" key="6">
    <source>
        <dbReference type="Pfam" id="PF00155"/>
    </source>
</evidence>
<dbReference type="InterPro" id="IPR004839">
    <property type="entry name" value="Aminotransferase_I/II_large"/>
</dbReference>
<dbReference type="GO" id="GO:0030170">
    <property type="term" value="F:pyridoxal phosphate binding"/>
    <property type="evidence" value="ECO:0007669"/>
    <property type="project" value="InterPro"/>
</dbReference>
<reference evidence="7" key="2">
    <citation type="journal article" date="2024" name="Antonie Van Leeuwenhoek">
        <title>Roseihalotalea indica gen. nov., sp. nov., a halophilic Bacteroidetes from mesopelagic Southwest Indian Ocean with higher carbohydrate metabolic potential.</title>
        <authorList>
            <person name="Chen B."/>
            <person name="Zhang M."/>
            <person name="Lin D."/>
            <person name="Ye J."/>
            <person name="Tang K."/>
        </authorList>
    </citation>
    <scope>NUCLEOTIDE SEQUENCE</scope>
    <source>
        <strain evidence="7">TK19036</strain>
    </source>
</reference>
<keyword evidence="4" id="KW-0663">Pyridoxal phosphate</keyword>
<dbReference type="Gene3D" id="3.40.640.10">
    <property type="entry name" value="Type I PLP-dependent aspartate aminotransferase-like (Major domain)"/>
    <property type="match status" value="1"/>
</dbReference>
<evidence type="ECO:0000256" key="5">
    <source>
        <dbReference type="SAM" id="SignalP"/>
    </source>
</evidence>
<accession>A0AA49JK00</accession>
<dbReference type="Gene3D" id="3.90.1150.10">
    <property type="entry name" value="Aspartate Aminotransferase, domain 1"/>
    <property type="match status" value="1"/>
</dbReference>
<dbReference type="InterPro" id="IPR015422">
    <property type="entry name" value="PyrdxlP-dep_Trfase_small"/>
</dbReference>
<dbReference type="InterPro" id="IPR015424">
    <property type="entry name" value="PyrdxlP-dep_Trfase"/>
</dbReference>
<feature type="domain" description="Aminotransferase class I/classII large" evidence="6">
    <location>
        <begin position="59"/>
        <end position="391"/>
    </location>
</feature>
<evidence type="ECO:0000256" key="4">
    <source>
        <dbReference type="ARBA" id="ARBA00022898"/>
    </source>
</evidence>
<feature type="chain" id="PRO_5041463426" evidence="5">
    <location>
        <begin position="25"/>
        <end position="396"/>
    </location>
</feature>
<sequence>MNRRNWLKSSALLAGGLSLGSAFKANFAQASNRVAARLYAPYDDEAAMIMARPELKARLLANENPFGPSKAAREALIGELDTSFRYGFDNSMKFAKLLAERYGLTEMEESMWGMSRPKQVMLGAGSTELLMAASVVYGQNGGKILSADPTYMSLVRSAQDVGAEWDTVPLTKDFVHDLDRLADAVSDEHSLVYLCNPNNPTATTCDPDELRAFCKEVSKKKPIFIDEAYIDYTPDPDKYSMADLVAEGYNVIVTRTFSKLHAFAGLRIGYSLAQPDVIEQMSKYSNGAGNISSPSMAAALASFQDEEYQTYAKEMNQKSKDFLYKTLEDAGYEYIPSHTNFVLFPVRMDSKRFTQEMMKRGVGVRPWSFYNQEWCRVSIGTMEDMEYFASAFSELS</sequence>
<dbReference type="Pfam" id="PF00155">
    <property type="entry name" value="Aminotran_1_2"/>
    <property type="match status" value="1"/>
</dbReference>
<keyword evidence="5" id="KW-0732">Signal</keyword>
<gene>
    <name evidence="7" type="ORF">K4G66_15320</name>
</gene>
<comment type="similarity">
    <text evidence="1">Belongs to the class-II pyridoxal-phosphate-dependent aminotransferase family. Histidinol-phosphate aminotransferase subfamily.</text>
</comment>
<evidence type="ECO:0000256" key="3">
    <source>
        <dbReference type="ARBA" id="ARBA00022679"/>
    </source>
</evidence>
<dbReference type="InterPro" id="IPR006311">
    <property type="entry name" value="TAT_signal"/>
</dbReference>
<evidence type="ECO:0000313" key="7">
    <source>
        <dbReference type="EMBL" id="WKN40063.1"/>
    </source>
</evidence>
<name>A0AA49JK00_9BACT</name>
<dbReference type="InterPro" id="IPR050106">
    <property type="entry name" value="HistidinolP_aminotransfase"/>
</dbReference>
<feature type="signal peptide" evidence="5">
    <location>
        <begin position="1"/>
        <end position="24"/>
    </location>
</feature>
<dbReference type="InterPro" id="IPR015421">
    <property type="entry name" value="PyrdxlP-dep_Trfase_major"/>
</dbReference>
<proteinExistence type="inferred from homology"/>
<evidence type="ECO:0000256" key="1">
    <source>
        <dbReference type="ARBA" id="ARBA00007970"/>
    </source>
</evidence>
<dbReference type="AlphaFoldDB" id="A0AA49JK00"/>
<reference evidence="7" key="1">
    <citation type="journal article" date="2023" name="Comput. Struct. Biotechnol. J.">
        <title>Discovery of a novel marine Bacteroidetes with a rich repertoire of carbohydrate-active enzymes.</title>
        <authorList>
            <person name="Chen B."/>
            <person name="Liu G."/>
            <person name="Chen Q."/>
            <person name="Wang H."/>
            <person name="Liu L."/>
            <person name="Tang K."/>
        </authorList>
    </citation>
    <scope>NUCLEOTIDE SEQUENCE</scope>
    <source>
        <strain evidence="7">TK19036</strain>
    </source>
</reference>
<keyword evidence="2" id="KW-0032">Aminotransferase</keyword>
<keyword evidence="3" id="KW-0808">Transferase</keyword>
<dbReference type="PANTHER" id="PTHR43643:SF3">
    <property type="entry name" value="HISTIDINOL-PHOSPHATE AMINOTRANSFERASE"/>
    <property type="match status" value="1"/>
</dbReference>